<organism evidence="1">
    <name type="scientific">uncultured Caudovirales phage</name>
    <dbReference type="NCBI Taxonomy" id="2100421"/>
    <lineage>
        <taxon>Viruses</taxon>
        <taxon>Duplodnaviria</taxon>
        <taxon>Heunggongvirae</taxon>
        <taxon>Uroviricota</taxon>
        <taxon>Caudoviricetes</taxon>
        <taxon>Peduoviridae</taxon>
        <taxon>Maltschvirus</taxon>
        <taxon>Maltschvirus maltsch</taxon>
    </lineage>
</organism>
<dbReference type="EMBL" id="LR798294">
    <property type="protein sequence ID" value="CAB5221938.1"/>
    <property type="molecule type" value="Genomic_DNA"/>
</dbReference>
<proteinExistence type="predicted"/>
<evidence type="ECO:0000313" key="1">
    <source>
        <dbReference type="EMBL" id="CAB5221938.1"/>
    </source>
</evidence>
<protein>
    <recommendedName>
        <fullName evidence="2">Tail completion and sheath stabilizer protein</fullName>
    </recommendedName>
</protein>
<evidence type="ECO:0008006" key="2">
    <source>
        <dbReference type="Google" id="ProtNLM"/>
    </source>
</evidence>
<name>A0A6J7WYK3_9CAUD</name>
<sequence length="195" mass="21906">MYTPNVANIIANVNQISTSQVVNYLRPNAFRFTVNNLPGVAYTCQSANLPSLSLGFVSQPTPFLDIPHVGDKNVFGDFTIRFLITEDMSNYIELYEWLVALGFPTDYNQYRNFTGDRLNRFPFVKDSHGAPIAIAYSDATLTILDSNNVPKTNIHFKDAFPVSVEALDFDITSSSVDYFVGIASFKYKQFEIEAL</sequence>
<gene>
    <name evidence="1" type="ORF">UFOVP242_152</name>
</gene>
<reference evidence="1" key="1">
    <citation type="submission" date="2020-05" db="EMBL/GenBank/DDBJ databases">
        <authorList>
            <person name="Chiriac C."/>
            <person name="Salcher M."/>
            <person name="Ghai R."/>
            <person name="Kavagutti S V."/>
        </authorList>
    </citation>
    <scope>NUCLEOTIDE SEQUENCE</scope>
</reference>
<accession>A0A6J7WYK3</accession>